<proteinExistence type="predicted"/>
<evidence type="ECO:0000256" key="1">
    <source>
        <dbReference type="SAM" id="MobiDB-lite"/>
    </source>
</evidence>
<gene>
    <name evidence="2" type="ORF">PAPOLLO_LOCUS129</name>
</gene>
<comment type="caution">
    <text evidence="2">The sequence shown here is derived from an EMBL/GenBank/DDBJ whole genome shotgun (WGS) entry which is preliminary data.</text>
</comment>
<dbReference type="AlphaFoldDB" id="A0A8S3VY68"/>
<feature type="region of interest" description="Disordered" evidence="1">
    <location>
        <begin position="49"/>
        <end position="76"/>
    </location>
</feature>
<evidence type="ECO:0000313" key="3">
    <source>
        <dbReference type="Proteomes" id="UP000691718"/>
    </source>
</evidence>
<reference evidence="2" key="1">
    <citation type="submission" date="2021-04" db="EMBL/GenBank/DDBJ databases">
        <authorList>
            <person name="Tunstrom K."/>
        </authorList>
    </citation>
    <scope>NUCLEOTIDE SEQUENCE</scope>
</reference>
<keyword evidence="3" id="KW-1185">Reference proteome</keyword>
<organism evidence="2 3">
    <name type="scientific">Parnassius apollo</name>
    <name type="common">Apollo butterfly</name>
    <name type="synonym">Papilio apollo</name>
    <dbReference type="NCBI Taxonomy" id="110799"/>
    <lineage>
        <taxon>Eukaryota</taxon>
        <taxon>Metazoa</taxon>
        <taxon>Ecdysozoa</taxon>
        <taxon>Arthropoda</taxon>
        <taxon>Hexapoda</taxon>
        <taxon>Insecta</taxon>
        <taxon>Pterygota</taxon>
        <taxon>Neoptera</taxon>
        <taxon>Endopterygota</taxon>
        <taxon>Lepidoptera</taxon>
        <taxon>Glossata</taxon>
        <taxon>Ditrysia</taxon>
        <taxon>Papilionoidea</taxon>
        <taxon>Papilionidae</taxon>
        <taxon>Parnassiinae</taxon>
        <taxon>Parnassini</taxon>
        <taxon>Parnassius</taxon>
        <taxon>Parnassius</taxon>
    </lineage>
</organism>
<sequence length="123" mass="14213">MTQFEWLTIQWNPMRLSTLYSVVRQNKMSFMLQVSMYLQAKKATDVFDTKTTNEATGTTESELSEGTSEESSTTESLNFEDYTSKYFVEALLKNITRDKIQAFRKVAQILTLLGEQVQLDIFL</sequence>
<accession>A0A8S3VY68</accession>
<name>A0A8S3VY68_PARAO</name>
<dbReference type="EMBL" id="CAJQZP010000008">
    <property type="protein sequence ID" value="CAG4930326.1"/>
    <property type="molecule type" value="Genomic_DNA"/>
</dbReference>
<protein>
    <submittedName>
        <fullName evidence="2">(apollo) hypothetical protein</fullName>
    </submittedName>
</protein>
<dbReference type="Proteomes" id="UP000691718">
    <property type="component" value="Unassembled WGS sequence"/>
</dbReference>
<evidence type="ECO:0000313" key="2">
    <source>
        <dbReference type="EMBL" id="CAG4930326.1"/>
    </source>
</evidence>